<dbReference type="InterPro" id="IPR008046">
    <property type="entry name" value="Mcm3"/>
</dbReference>
<dbReference type="SMART" id="SM00382">
    <property type="entry name" value="AAA"/>
    <property type="match status" value="1"/>
</dbReference>
<dbReference type="GO" id="GO:0016887">
    <property type="term" value="F:ATP hydrolysis activity"/>
    <property type="evidence" value="ECO:0007669"/>
    <property type="project" value="RHEA"/>
</dbReference>
<organism evidence="14 15">
    <name type="scientific">Micromonas commoda (strain RCC299 / NOUM17 / CCMP2709)</name>
    <name type="common">Picoplanktonic green alga</name>
    <dbReference type="NCBI Taxonomy" id="296587"/>
    <lineage>
        <taxon>Eukaryota</taxon>
        <taxon>Viridiplantae</taxon>
        <taxon>Chlorophyta</taxon>
        <taxon>Mamiellophyceae</taxon>
        <taxon>Mamiellales</taxon>
        <taxon>Mamiellaceae</taxon>
        <taxon>Micromonas</taxon>
    </lineage>
</organism>
<dbReference type="GO" id="GO:1902975">
    <property type="term" value="P:mitotic DNA replication initiation"/>
    <property type="evidence" value="ECO:0007669"/>
    <property type="project" value="TreeGrafter"/>
</dbReference>
<dbReference type="InterPro" id="IPR033762">
    <property type="entry name" value="MCM_OB"/>
</dbReference>
<dbReference type="PANTHER" id="PTHR11630">
    <property type="entry name" value="DNA REPLICATION LICENSING FACTOR MCM FAMILY MEMBER"/>
    <property type="match status" value="1"/>
</dbReference>
<evidence type="ECO:0000313" key="14">
    <source>
        <dbReference type="EMBL" id="ACO68498.1"/>
    </source>
</evidence>
<comment type="subcellular location">
    <subcellularLocation>
        <location evidence="1 12">Nucleus</location>
    </subcellularLocation>
</comment>
<evidence type="ECO:0000256" key="7">
    <source>
        <dbReference type="ARBA" id="ARBA00022840"/>
    </source>
</evidence>
<dbReference type="InterPro" id="IPR031327">
    <property type="entry name" value="MCM"/>
</dbReference>
<evidence type="ECO:0000256" key="5">
    <source>
        <dbReference type="ARBA" id="ARBA00022801"/>
    </source>
</evidence>
<dbReference type="RefSeq" id="XP_002507240.1">
    <property type="nucleotide sequence ID" value="XM_002507194.1"/>
</dbReference>
<feature type="domain" description="MCM C-terminal AAA(+) ATPase" evidence="13">
    <location>
        <begin position="292"/>
        <end position="498"/>
    </location>
</feature>
<dbReference type="InterPro" id="IPR012340">
    <property type="entry name" value="NA-bd_OB-fold"/>
</dbReference>
<evidence type="ECO:0000256" key="4">
    <source>
        <dbReference type="ARBA" id="ARBA00022741"/>
    </source>
</evidence>
<dbReference type="STRING" id="296587.C1FE36"/>
<dbReference type="InterPro" id="IPR041562">
    <property type="entry name" value="MCM_lid"/>
</dbReference>
<evidence type="ECO:0000259" key="13">
    <source>
        <dbReference type="PROSITE" id="PS50051"/>
    </source>
</evidence>
<dbReference type="PROSITE" id="PS50051">
    <property type="entry name" value="MCM_2"/>
    <property type="match status" value="1"/>
</dbReference>
<reference evidence="14 15" key="1">
    <citation type="journal article" date="2009" name="Science">
        <title>Green evolution and dynamic adaptations revealed by genomes of the marine picoeukaryotes Micromonas.</title>
        <authorList>
            <person name="Worden A.Z."/>
            <person name="Lee J.H."/>
            <person name="Mock T."/>
            <person name="Rouze P."/>
            <person name="Simmons M.P."/>
            <person name="Aerts A.L."/>
            <person name="Allen A.E."/>
            <person name="Cuvelier M.L."/>
            <person name="Derelle E."/>
            <person name="Everett M.V."/>
            <person name="Foulon E."/>
            <person name="Grimwood J."/>
            <person name="Gundlach H."/>
            <person name="Henrissat B."/>
            <person name="Napoli C."/>
            <person name="McDonald S.M."/>
            <person name="Parker M.S."/>
            <person name="Rombauts S."/>
            <person name="Salamov A."/>
            <person name="Von Dassow P."/>
            <person name="Badger J.H."/>
            <person name="Coutinho P.M."/>
            <person name="Demir E."/>
            <person name="Dubchak I."/>
            <person name="Gentemann C."/>
            <person name="Eikrem W."/>
            <person name="Gready J.E."/>
            <person name="John U."/>
            <person name="Lanier W."/>
            <person name="Lindquist E.A."/>
            <person name="Lucas S."/>
            <person name="Mayer K.F."/>
            <person name="Moreau H."/>
            <person name="Not F."/>
            <person name="Otillar R."/>
            <person name="Panaud O."/>
            <person name="Pangilinan J."/>
            <person name="Paulsen I."/>
            <person name="Piegu B."/>
            <person name="Poliakov A."/>
            <person name="Robbens S."/>
            <person name="Schmutz J."/>
            <person name="Toulza E."/>
            <person name="Wyss T."/>
            <person name="Zelensky A."/>
            <person name="Zhou K."/>
            <person name="Armbrust E.V."/>
            <person name="Bhattacharya D."/>
            <person name="Goodenough U.W."/>
            <person name="Van de Peer Y."/>
            <person name="Grigoriev I.V."/>
        </authorList>
    </citation>
    <scope>NUCLEOTIDE SEQUENCE [LARGE SCALE GENOMIC DNA]</scope>
    <source>
        <strain evidence="15">RCC299 / NOUM17</strain>
    </source>
</reference>
<dbReference type="EMBL" id="CP001574">
    <property type="protein sequence ID" value="ACO68498.1"/>
    <property type="molecule type" value="Genomic_DNA"/>
</dbReference>
<dbReference type="EC" id="3.6.4.12" evidence="12"/>
<keyword evidence="5 12" id="KW-0378">Hydrolase</keyword>
<dbReference type="InterPro" id="IPR018525">
    <property type="entry name" value="MCM_CS"/>
</dbReference>
<dbReference type="Pfam" id="PF17207">
    <property type="entry name" value="MCM_OB"/>
    <property type="match status" value="1"/>
</dbReference>
<dbReference type="KEGG" id="mis:MICPUN_77461"/>
<dbReference type="PROSITE" id="PS00847">
    <property type="entry name" value="MCM_1"/>
    <property type="match status" value="1"/>
</dbReference>
<dbReference type="Gene3D" id="2.40.50.140">
    <property type="entry name" value="Nucleic acid-binding proteins"/>
    <property type="match status" value="1"/>
</dbReference>
<dbReference type="SMART" id="SM00350">
    <property type="entry name" value="MCM"/>
    <property type="match status" value="1"/>
</dbReference>
<dbReference type="AlphaFoldDB" id="C1FE36"/>
<evidence type="ECO:0000256" key="10">
    <source>
        <dbReference type="ARBA" id="ARBA00047995"/>
    </source>
</evidence>
<keyword evidence="9 12" id="KW-0539">Nucleus</keyword>
<comment type="subunit">
    <text evidence="12">Component of the MCM2-7 complex.</text>
</comment>
<dbReference type="InterPro" id="IPR027925">
    <property type="entry name" value="MCM_N"/>
</dbReference>
<dbReference type="GO" id="GO:0003697">
    <property type="term" value="F:single-stranded DNA binding"/>
    <property type="evidence" value="ECO:0007669"/>
    <property type="project" value="TreeGrafter"/>
</dbReference>
<dbReference type="FunCoup" id="C1FE36">
    <property type="interactions" value="1433"/>
</dbReference>
<comment type="function">
    <text evidence="12">Acts as component of the MCM2-7 complex (MCM complex) which is the replicative helicase essential for 'once per cell cycle' DNA replication initiation and elongation in eukaryotic cells. The active ATPase sites in the MCM2-7 ring are formed through the interaction surfaces of two neighboring subunits such that a critical structure of a conserved arginine finger motif is provided in trans relative to the ATP-binding site of the Walker A box of the adjacent subunit. The six ATPase active sites, however, are likely to contribute differentially to the complex helicase activity.</text>
</comment>
<dbReference type="GO" id="GO:0042555">
    <property type="term" value="C:MCM complex"/>
    <property type="evidence" value="ECO:0007669"/>
    <property type="project" value="UniProtKB-UniRule"/>
</dbReference>
<keyword evidence="3 12" id="KW-0235">DNA replication</keyword>
<dbReference type="GeneID" id="8250554"/>
<evidence type="ECO:0000256" key="9">
    <source>
        <dbReference type="ARBA" id="ARBA00023242"/>
    </source>
</evidence>
<evidence type="ECO:0000256" key="6">
    <source>
        <dbReference type="ARBA" id="ARBA00022806"/>
    </source>
</evidence>
<evidence type="ECO:0000256" key="12">
    <source>
        <dbReference type="RuleBase" id="RU368061"/>
    </source>
</evidence>
<protein>
    <recommendedName>
        <fullName evidence="12">DNA replication licensing factor MCM3</fullName>
        <ecNumber evidence="12">3.6.4.12</ecNumber>
    </recommendedName>
</protein>
<dbReference type="OMA" id="NVYPQED"/>
<dbReference type="PRINTS" id="PR01657">
    <property type="entry name" value="MCMFAMILY"/>
</dbReference>
<dbReference type="eggNOG" id="KOG0479">
    <property type="taxonomic scope" value="Eukaryota"/>
</dbReference>
<keyword evidence="15" id="KW-1185">Reference proteome</keyword>
<comment type="catalytic activity">
    <reaction evidence="10 12">
        <text>ATP + H2O = ADP + phosphate + H(+)</text>
        <dbReference type="Rhea" id="RHEA:13065"/>
        <dbReference type="ChEBI" id="CHEBI:15377"/>
        <dbReference type="ChEBI" id="CHEBI:15378"/>
        <dbReference type="ChEBI" id="CHEBI:30616"/>
        <dbReference type="ChEBI" id="CHEBI:43474"/>
        <dbReference type="ChEBI" id="CHEBI:456216"/>
        <dbReference type="EC" id="3.6.4.12"/>
    </reaction>
</comment>
<dbReference type="GO" id="GO:0017116">
    <property type="term" value="F:single-stranded DNA helicase activity"/>
    <property type="evidence" value="ECO:0007669"/>
    <property type="project" value="TreeGrafter"/>
</dbReference>
<gene>
    <name evidence="14" type="ORF">MICPUN_77461</name>
</gene>
<comment type="similarity">
    <text evidence="2 11">Belongs to the MCM family.</text>
</comment>
<evidence type="ECO:0000256" key="3">
    <source>
        <dbReference type="ARBA" id="ARBA00022705"/>
    </source>
</evidence>
<dbReference type="SUPFAM" id="SSF50249">
    <property type="entry name" value="Nucleic acid-binding proteins"/>
    <property type="match status" value="1"/>
</dbReference>
<sequence>MLIADERQLYLRQRFIDFLDSSLFGNYHKVIEDLIESNERRLAIDLNALRQFSSDLATGLLREPGDYLLALKQAVEELVGAIDPKFLGHGDIHVTLTGGFGYHRISPRELLSPFLGKVVSVEGVITKCSCVRPKVARTTHFCEATGSFITREYRDSISTTGAPTTSIYPTRDQNGNLLTTEFGLCSYRDHQTLGMQEMPENSPAGKLPRSVDVILEDDLVDACKPGDRVSVVGIYKAIPAKSMGSGITGVFRTVLVALSVYQLSKEVAAPALNHEDIQKINELPRRMNPDGLLELLGRSFAPSICGHEEIKKALVLLLFGGTEKNLLNGTHIRGDINCLMVGDPSVAKSQLLRCVMGVAAYAVSTTGRGSSGVGLTAAVTTDQESGERKLEAGAMVLADRGVVCIDEFDKMNDSDRVAIHEVMEQQTVTIAKGGIHASLNARCSVVAAANPIYGSYDHSHGITRNINLPDSLLSRFDMLFIVLDRSDSKVDRAISSHVLDMHSRENPSLSTKLMLQRDVTLAQGKNELESSMYMSHGALGEVLSKRFLQKYIYYAKHRPWEPTLTPGAENFIAEQYSRWRVDKATESRARRTLPITARTLETMIRLSTAHAKMRISKSVDVVDASVAIDIMRFVVEAEGLTVDKTNGTGPEYHQKDEG</sequence>
<dbReference type="InterPro" id="IPR001208">
    <property type="entry name" value="MCM_dom"/>
</dbReference>
<dbReference type="SUPFAM" id="SSF52540">
    <property type="entry name" value="P-loop containing nucleoside triphosphate hydrolases"/>
    <property type="match status" value="1"/>
</dbReference>
<dbReference type="Gene3D" id="2.20.28.10">
    <property type="match status" value="1"/>
</dbReference>
<evidence type="ECO:0000256" key="11">
    <source>
        <dbReference type="RuleBase" id="RU004070"/>
    </source>
</evidence>
<dbReference type="PANTHER" id="PTHR11630:SF46">
    <property type="entry name" value="DNA REPLICATION LICENSING FACTOR MCM3-RELATED"/>
    <property type="match status" value="1"/>
</dbReference>
<name>C1FE36_MICCC</name>
<dbReference type="GO" id="GO:0005524">
    <property type="term" value="F:ATP binding"/>
    <property type="evidence" value="ECO:0007669"/>
    <property type="project" value="UniProtKB-UniRule"/>
</dbReference>
<accession>C1FE36</accession>
<dbReference type="InParanoid" id="C1FE36"/>
<dbReference type="Pfam" id="PF00493">
    <property type="entry name" value="MCM"/>
    <property type="match status" value="1"/>
</dbReference>
<dbReference type="GO" id="GO:0005634">
    <property type="term" value="C:nucleus"/>
    <property type="evidence" value="ECO:0007669"/>
    <property type="project" value="UniProtKB-SubCell"/>
</dbReference>
<keyword evidence="8 11" id="KW-0238">DNA-binding</keyword>
<dbReference type="Proteomes" id="UP000002009">
    <property type="component" value="Chromosome 1"/>
</dbReference>
<evidence type="ECO:0000256" key="8">
    <source>
        <dbReference type="ARBA" id="ARBA00023125"/>
    </source>
</evidence>
<dbReference type="InterPro" id="IPR027417">
    <property type="entry name" value="P-loop_NTPase"/>
</dbReference>
<dbReference type="Pfam" id="PF14551">
    <property type="entry name" value="MCM_N"/>
    <property type="match status" value="1"/>
</dbReference>
<keyword evidence="4 11" id="KW-0547">Nucleotide-binding</keyword>
<evidence type="ECO:0000256" key="2">
    <source>
        <dbReference type="ARBA" id="ARBA00008010"/>
    </source>
</evidence>
<dbReference type="GO" id="GO:0006271">
    <property type="term" value="P:DNA strand elongation involved in DNA replication"/>
    <property type="evidence" value="ECO:0007669"/>
    <property type="project" value="TreeGrafter"/>
</dbReference>
<evidence type="ECO:0000313" key="15">
    <source>
        <dbReference type="Proteomes" id="UP000002009"/>
    </source>
</evidence>
<proteinExistence type="inferred from homology"/>
<dbReference type="Gene3D" id="3.30.1640.10">
    <property type="entry name" value="mini-chromosome maintenance (MCM) complex, chain A, domain 1"/>
    <property type="match status" value="1"/>
</dbReference>
<dbReference type="GO" id="GO:0000727">
    <property type="term" value="P:double-strand break repair via break-induced replication"/>
    <property type="evidence" value="ECO:0007669"/>
    <property type="project" value="TreeGrafter"/>
</dbReference>
<evidence type="ECO:0000256" key="1">
    <source>
        <dbReference type="ARBA" id="ARBA00004123"/>
    </source>
</evidence>
<dbReference type="InterPro" id="IPR003593">
    <property type="entry name" value="AAA+_ATPase"/>
</dbReference>
<dbReference type="Gene3D" id="3.40.50.300">
    <property type="entry name" value="P-loop containing nucleotide triphosphate hydrolases"/>
    <property type="match status" value="1"/>
</dbReference>
<dbReference type="PRINTS" id="PR01659">
    <property type="entry name" value="MCMPROTEIN3"/>
</dbReference>
<dbReference type="Pfam" id="PF17855">
    <property type="entry name" value="MCM_lid"/>
    <property type="match status" value="1"/>
</dbReference>
<keyword evidence="7 11" id="KW-0067">ATP-binding</keyword>
<dbReference type="OrthoDB" id="1882346at2759"/>
<keyword evidence="6 12" id="KW-0347">Helicase</keyword>